<evidence type="ECO:0000313" key="3">
    <source>
        <dbReference type="EMBL" id="RZU62110.1"/>
    </source>
</evidence>
<dbReference type="InterPro" id="IPR025443">
    <property type="entry name" value="DUF4307"/>
</dbReference>
<dbReference type="RefSeq" id="WP_165391917.1">
    <property type="nucleotide sequence ID" value="NZ_SHLA01000001.1"/>
</dbReference>
<keyword evidence="2" id="KW-0472">Membrane</keyword>
<dbReference type="AlphaFoldDB" id="A0A4Q8AD11"/>
<evidence type="ECO:0000313" key="4">
    <source>
        <dbReference type="Proteomes" id="UP000292685"/>
    </source>
</evidence>
<feature type="transmembrane region" description="Helical" evidence="2">
    <location>
        <begin position="42"/>
        <end position="61"/>
    </location>
</feature>
<dbReference type="Proteomes" id="UP000292685">
    <property type="component" value="Unassembled WGS sequence"/>
</dbReference>
<sequence length="151" mass="15786">MTSRSSENATTAPAGAGSTDPAPSLANRYGAPKRPLGRRLKIGLGAGALVVGVGLAAYAGIANTHQINYDDVAFQIESETSAQVTFHVEKNAADVVQCGVQVLDDTYAVVGWKTVTLEASGENGRESTRRTVEVRTEYLGVSGNVGDCWSL</sequence>
<name>A0A4Q8AD11_9MICC</name>
<proteinExistence type="predicted"/>
<evidence type="ECO:0000256" key="2">
    <source>
        <dbReference type="SAM" id="Phobius"/>
    </source>
</evidence>
<evidence type="ECO:0000256" key="1">
    <source>
        <dbReference type="SAM" id="MobiDB-lite"/>
    </source>
</evidence>
<dbReference type="Pfam" id="PF14155">
    <property type="entry name" value="DUF4307"/>
    <property type="match status" value="1"/>
</dbReference>
<organism evidence="3 4">
    <name type="scientific">Zhihengliuella halotolerans</name>
    <dbReference type="NCBI Taxonomy" id="370736"/>
    <lineage>
        <taxon>Bacteria</taxon>
        <taxon>Bacillati</taxon>
        <taxon>Actinomycetota</taxon>
        <taxon>Actinomycetes</taxon>
        <taxon>Micrococcales</taxon>
        <taxon>Micrococcaceae</taxon>
        <taxon>Zhihengliuella</taxon>
    </lineage>
</organism>
<protein>
    <submittedName>
        <fullName evidence="3">Uncharacterized protein DUF4307</fullName>
    </submittedName>
</protein>
<dbReference type="EMBL" id="SHLA01000001">
    <property type="protein sequence ID" value="RZU62110.1"/>
    <property type="molecule type" value="Genomic_DNA"/>
</dbReference>
<accession>A0A4Q8AD11</accession>
<reference evidence="3 4" key="1">
    <citation type="submission" date="2019-02" db="EMBL/GenBank/DDBJ databases">
        <title>Sequencing the genomes of 1000 actinobacteria strains.</title>
        <authorList>
            <person name="Klenk H.-P."/>
        </authorList>
    </citation>
    <scope>NUCLEOTIDE SEQUENCE [LARGE SCALE GENOMIC DNA]</scope>
    <source>
        <strain evidence="3 4">DSM 17364</strain>
    </source>
</reference>
<keyword evidence="2" id="KW-0812">Transmembrane</keyword>
<comment type="caution">
    <text evidence="3">The sequence shown here is derived from an EMBL/GenBank/DDBJ whole genome shotgun (WGS) entry which is preliminary data.</text>
</comment>
<feature type="compositionally biased region" description="Polar residues" evidence="1">
    <location>
        <begin position="1"/>
        <end position="11"/>
    </location>
</feature>
<keyword evidence="2" id="KW-1133">Transmembrane helix</keyword>
<feature type="region of interest" description="Disordered" evidence="1">
    <location>
        <begin position="1"/>
        <end position="30"/>
    </location>
</feature>
<keyword evidence="4" id="KW-1185">Reference proteome</keyword>
<gene>
    <name evidence="3" type="ORF">EV380_1698</name>
</gene>